<dbReference type="InterPro" id="IPR018323">
    <property type="entry name" value="OM_lipoprot_carrier_LolA_Pbac"/>
</dbReference>
<accession>A0A1G5SFN8</accession>
<dbReference type="Pfam" id="PF03548">
    <property type="entry name" value="LolA"/>
    <property type="match status" value="1"/>
</dbReference>
<dbReference type="EMBL" id="FMWO01000056">
    <property type="protein sequence ID" value="SCZ86004.1"/>
    <property type="molecule type" value="Genomic_DNA"/>
</dbReference>
<comment type="function">
    <text evidence="10">Participates in the translocation of lipoproteins from the inner membrane to the outer membrane. Only forms a complex with a lipoprotein if the residue after the N-terminal Cys is not an aspartate (The Asp acts as a targeting signal to indicate that the lipoprotein should stay in the inner membrane).</text>
</comment>
<keyword evidence="9 10" id="KW-0143">Chaperone</keyword>
<dbReference type="Proteomes" id="UP000198729">
    <property type="component" value="Unassembled WGS sequence"/>
</dbReference>
<organism evidence="11 12">
    <name type="scientific">Nitrosomonas mobilis</name>
    <dbReference type="NCBI Taxonomy" id="51642"/>
    <lineage>
        <taxon>Bacteria</taxon>
        <taxon>Pseudomonadati</taxon>
        <taxon>Pseudomonadota</taxon>
        <taxon>Betaproteobacteria</taxon>
        <taxon>Nitrosomonadales</taxon>
        <taxon>Nitrosomonadaceae</taxon>
        <taxon>Nitrosomonas</taxon>
    </lineage>
</organism>
<dbReference type="OrthoDB" id="9787361at2"/>
<evidence type="ECO:0000313" key="11">
    <source>
        <dbReference type="EMBL" id="SCZ86004.1"/>
    </source>
</evidence>
<evidence type="ECO:0000256" key="5">
    <source>
        <dbReference type="ARBA" id="ARBA00022448"/>
    </source>
</evidence>
<sequence precursor="true">MSRSLLLIVTFLLSLFSSHAPAAAVTSLKNFVDKVRTFRTEFSQTLLDQNFQIMQKTSGSMLFARPGKFRWSYETPYQQLIVGDGEYVWFYDQDLEQVTVRKLDLTLGSTPAALLAGEGTIEQDFDLQEIEVQGELEWLEAIPKSEETSFELIRLGFSHAGELREMILRDNLGQFTWLIFSQAEQNPELPDTLFQFTPPAGVDIIRD</sequence>
<dbReference type="AlphaFoldDB" id="A0A1G5SFN8"/>
<dbReference type="GO" id="GO:0042953">
    <property type="term" value="P:lipoprotein transport"/>
    <property type="evidence" value="ECO:0007669"/>
    <property type="project" value="InterPro"/>
</dbReference>
<dbReference type="Gene3D" id="2.50.20.10">
    <property type="entry name" value="Lipoprotein localisation LolA/LolB/LppX"/>
    <property type="match status" value="1"/>
</dbReference>
<evidence type="ECO:0000256" key="10">
    <source>
        <dbReference type="HAMAP-Rule" id="MF_00240"/>
    </source>
</evidence>
<feature type="chain" id="PRO_5011802700" description="Outer-membrane lipoprotein carrier protein" evidence="10">
    <location>
        <begin position="23"/>
        <end position="207"/>
    </location>
</feature>
<dbReference type="CDD" id="cd16325">
    <property type="entry name" value="LolA"/>
    <property type="match status" value="1"/>
</dbReference>
<comment type="similarity">
    <text evidence="2 10">Belongs to the LolA family.</text>
</comment>
<keyword evidence="6 10" id="KW-0732">Signal</keyword>
<dbReference type="PANTHER" id="PTHR35869:SF1">
    <property type="entry name" value="OUTER-MEMBRANE LIPOPROTEIN CARRIER PROTEIN"/>
    <property type="match status" value="1"/>
</dbReference>
<dbReference type="PANTHER" id="PTHR35869">
    <property type="entry name" value="OUTER-MEMBRANE LIPOPROTEIN CARRIER PROTEIN"/>
    <property type="match status" value="1"/>
</dbReference>
<evidence type="ECO:0000256" key="6">
    <source>
        <dbReference type="ARBA" id="ARBA00022729"/>
    </source>
</evidence>
<dbReference type="HAMAP" id="MF_00240">
    <property type="entry name" value="LolA"/>
    <property type="match status" value="1"/>
</dbReference>
<evidence type="ECO:0000256" key="9">
    <source>
        <dbReference type="ARBA" id="ARBA00023186"/>
    </source>
</evidence>
<keyword evidence="7 10" id="KW-0574">Periplasm</keyword>
<evidence type="ECO:0000256" key="1">
    <source>
        <dbReference type="ARBA" id="ARBA00004418"/>
    </source>
</evidence>
<comment type="subunit">
    <text evidence="3 10">Monomer.</text>
</comment>
<dbReference type="GO" id="GO:0030288">
    <property type="term" value="C:outer membrane-bounded periplasmic space"/>
    <property type="evidence" value="ECO:0007669"/>
    <property type="project" value="TreeGrafter"/>
</dbReference>
<protein>
    <recommendedName>
        <fullName evidence="4 10">Outer-membrane lipoprotein carrier protein</fullName>
    </recommendedName>
</protein>
<evidence type="ECO:0000256" key="3">
    <source>
        <dbReference type="ARBA" id="ARBA00011245"/>
    </source>
</evidence>
<dbReference type="NCBIfam" id="TIGR00547">
    <property type="entry name" value="lolA"/>
    <property type="match status" value="1"/>
</dbReference>
<feature type="signal peptide" evidence="10">
    <location>
        <begin position="1"/>
        <end position="22"/>
    </location>
</feature>
<keyword evidence="11" id="KW-0449">Lipoprotein</keyword>
<keyword evidence="8 10" id="KW-0653">Protein transport</keyword>
<keyword evidence="5 10" id="KW-0813">Transport</keyword>
<proteinExistence type="inferred from homology"/>
<dbReference type="InterPro" id="IPR029046">
    <property type="entry name" value="LolA/LolB/LppX"/>
</dbReference>
<dbReference type="InterPro" id="IPR004564">
    <property type="entry name" value="OM_lipoprot_carrier_LolA-like"/>
</dbReference>
<gene>
    <name evidence="10 11" type="primary">lolA</name>
    <name evidence="11" type="ORF">NSMM_480006</name>
</gene>
<comment type="subcellular location">
    <subcellularLocation>
        <location evidence="1 10">Periplasm</location>
    </subcellularLocation>
</comment>
<evidence type="ECO:0000313" key="12">
    <source>
        <dbReference type="Proteomes" id="UP000198729"/>
    </source>
</evidence>
<dbReference type="GO" id="GO:0044874">
    <property type="term" value="P:lipoprotein localization to outer membrane"/>
    <property type="evidence" value="ECO:0007669"/>
    <property type="project" value="UniProtKB-UniRule"/>
</dbReference>
<evidence type="ECO:0000256" key="8">
    <source>
        <dbReference type="ARBA" id="ARBA00022927"/>
    </source>
</evidence>
<reference evidence="11 12" key="1">
    <citation type="submission" date="2016-10" db="EMBL/GenBank/DDBJ databases">
        <authorList>
            <person name="de Groot N.N."/>
        </authorList>
    </citation>
    <scope>NUCLEOTIDE SEQUENCE [LARGE SCALE GENOMIC DNA]</scope>
    <source>
        <strain evidence="11">1</strain>
    </source>
</reference>
<evidence type="ECO:0000256" key="2">
    <source>
        <dbReference type="ARBA" id="ARBA00007615"/>
    </source>
</evidence>
<name>A0A1G5SFN8_9PROT</name>
<dbReference type="RefSeq" id="WP_090286761.1">
    <property type="nucleotide sequence ID" value="NZ_FMWO01000056.1"/>
</dbReference>
<evidence type="ECO:0000256" key="7">
    <source>
        <dbReference type="ARBA" id="ARBA00022764"/>
    </source>
</evidence>
<dbReference type="STRING" id="51642.NSMM_480006"/>
<keyword evidence="12" id="KW-1185">Reference proteome</keyword>
<dbReference type="SUPFAM" id="SSF89392">
    <property type="entry name" value="Prokaryotic lipoproteins and lipoprotein localization factors"/>
    <property type="match status" value="1"/>
</dbReference>
<evidence type="ECO:0000256" key="4">
    <source>
        <dbReference type="ARBA" id="ARBA00014035"/>
    </source>
</evidence>